<dbReference type="RefSeq" id="WP_057823777.1">
    <property type="nucleotide sequence ID" value="NZ_AZFX01000029.1"/>
</dbReference>
<comment type="caution">
    <text evidence="2">The sequence shown here is derived from an EMBL/GenBank/DDBJ whole genome shotgun (WGS) entry which is preliminary data.</text>
</comment>
<evidence type="ECO:0000313" key="2">
    <source>
        <dbReference type="EMBL" id="KRM11294.1"/>
    </source>
</evidence>
<dbReference type="Pfam" id="PF08240">
    <property type="entry name" value="ADH_N"/>
    <property type="match status" value="1"/>
</dbReference>
<dbReference type="Pfam" id="PF13602">
    <property type="entry name" value="ADH_zinc_N_2"/>
    <property type="match status" value="1"/>
</dbReference>
<evidence type="ECO:0000259" key="1">
    <source>
        <dbReference type="SMART" id="SM00829"/>
    </source>
</evidence>
<protein>
    <submittedName>
        <fullName evidence="2">NADPH quinone reductase related Zn-dependent oxidoreductase</fullName>
    </submittedName>
</protein>
<dbReference type="CDD" id="cd05289">
    <property type="entry name" value="MDR_like_2"/>
    <property type="match status" value="1"/>
</dbReference>
<dbReference type="SUPFAM" id="SSF51735">
    <property type="entry name" value="NAD(P)-binding Rossmann-fold domains"/>
    <property type="match status" value="1"/>
</dbReference>
<dbReference type="EMBL" id="AZFX01000029">
    <property type="protein sequence ID" value="KRM11294.1"/>
    <property type="molecule type" value="Genomic_DNA"/>
</dbReference>
<dbReference type="SMART" id="SM00829">
    <property type="entry name" value="PKS_ER"/>
    <property type="match status" value="1"/>
</dbReference>
<dbReference type="InterPro" id="IPR011032">
    <property type="entry name" value="GroES-like_sf"/>
</dbReference>
<dbReference type="InterPro" id="IPR052733">
    <property type="entry name" value="Chloroplast_QOR"/>
</dbReference>
<organism evidence="2 3">
    <name type="scientific">Lapidilactobacillus concavus DSM 17758</name>
    <dbReference type="NCBI Taxonomy" id="1423735"/>
    <lineage>
        <taxon>Bacteria</taxon>
        <taxon>Bacillati</taxon>
        <taxon>Bacillota</taxon>
        <taxon>Bacilli</taxon>
        <taxon>Lactobacillales</taxon>
        <taxon>Lactobacillaceae</taxon>
        <taxon>Lapidilactobacillus</taxon>
    </lineage>
</organism>
<gene>
    <name evidence="2" type="ORF">FC15_GL001061</name>
</gene>
<dbReference type="STRING" id="1423735.FC15_GL001061"/>
<dbReference type="Proteomes" id="UP000051315">
    <property type="component" value="Unassembled WGS sequence"/>
</dbReference>
<dbReference type="SUPFAM" id="SSF50129">
    <property type="entry name" value="GroES-like"/>
    <property type="match status" value="1"/>
</dbReference>
<dbReference type="GO" id="GO:0016491">
    <property type="term" value="F:oxidoreductase activity"/>
    <property type="evidence" value="ECO:0007669"/>
    <property type="project" value="InterPro"/>
</dbReference>
<keyword evidence="3" id="KW-1185">Reference proteome</keyword>
<dbReference type="PANTHER" id="PTHR44013:SF1">
    <property type="entry name" value="ZINC-TYPE ALCOHOL DEHYDROGENASE-LIKE PROTEIN C16A3.02C"/>
    <property type="match status" value="1"/>
</dbReference>
<dbReference type="PANTHER" id="PTHR44013">
    <property type="entry name" value="ZINC-TYPE ALCOHOL DEHYDROGENASE-LIKE PROTEIN C16A3.02C"/>
    <property type="match status" value="1"/>
</dbReference>
<proteinExistence type="predicted"/>
<dbReference type="InterPro" id="IPR013154">
    <property type="entry name" value="ADH-like_N"/>
</dbReference>
<dbReference type="Gene3D" id="3.90.180.10">
    <property type="entry name" value="Medium-chain alcohol dehydrogenases, catalytic domain"/>
    <property type="match status" value="1"/>
</dbReference>
<evidence type="ECO:0000313" key="3">
    <source>
        <dbReference type="Proteomes" id="UP000051315"/>
    </source>
</evidence>
<dbReference type="InterPro" id="IPR036291">
    <property type="entry name" value="NAD(P)-bd_dom_sf"/>
</dbReference>
<dbReference type="Gene3D" id="3.40.50.720">
    <property type="entry name" value="NAD(P)-binding Rossmann-like Domain"/>
    <property type="match status" value="1"/>
</dbReference>
<dbReference type="AlphaFoldDB" id="A0A0R1W0B1"/>
<accession>A0A0R1W0B1</accession>
<sequence length="313" mass="34466">MKAFGIQNYGPPRVIEAFTKDEPIPKDNQVKIKVSAFAINPYDAALRRGDFKNERQVKFPFILGSDLVGQIVEVGPAIQNYQVGDFVIDHRSSGAYSEYVTAGPAKLMPLPAGLPLDKAASLPTPGIAAFQAWHNFATITPDAVIGIVGVGGAVGSLLAQIAHHAGHRVIGIANSRHHDFAQKINIDQFAAYDQPSTQQPWQDQADVVFNAIFSGADHRLSEQLVKPDGQVIYFNAPVENDVSAEKSFNQTIVGYRPELKDKAAFDFWSQFISEHPLELAVQRTFKFEQDAIIDAHQLIEDRHEGKLVVWVNA</sequence>
<reference evidence="2 3" key="1">
    <citation type="journal article" date="2015" name="Genome Announc.">
        <title>Expanding the biotechnology potential of lactobacilli through comparative genomics of 213 strains and associated genera.</title>
        <authorList>
            <person name="Sun Z."/>
            <person name="Harris H.M."/>
            <person name="McCann A."/>
            <person name="Guo C."/>
            <person name="Argimon S."/>
            <person name="Zhang W."/>
            <person name="Yang X."/>
            <person name="Jeffery I.B."/>
            <person name="Cooney J.C."/>
            <person name="Kagawa T.F."/>
            <person name="Liu W."/>
            <person name="Song Y."/>
            <person name="Salvetti E."/>
            <person name="Wrobel A."/>
            <person name="Rasinkangas P."/>
            <person name="Parkhill J."/>
            <person name="Rea M.C."/>
            <person name="O'Sullivan O."/>
            <person name="Ritari J."/>
            <person name="Douillard F.P."/>
            <person name="Paul Ross R."/>
            <person name="Yang R."/>
            <person name="Briner A.E."/>
            <person name="Felis G.E."/>
            <person name="de Vos W.M."/>
            <person name="Barrangou R."/>
            <person name="Klaenhammer T.R."/>
            <person name="Caufield P.W."/>
            <person name="Cui Y."/>
            <person name="Zhang H."/>
            <person name="O'Toole P.W."/>
        </authorList>
    </citation>
    <scope>NUCLEOTIDE SEQUENCE [LARGE SCALE GENOMIC DNA]</scope>
    <source>
        <strain evidence="2 3">DSM 17758</strain>
    </source>
</reference>
<dbReference type="PATRIC" id="fig|1423735.3.peg.1103"/>
<feature type="domain" description="Enoyl reductase (ER)" evidence="1">
    <location>
        <begin position="10"/>
        <end position="309"/>
    </location>
</feature>
<name>A0A0R1W0B1_9LACO</name>
<dbReference type="InterPro" id="IPR020843">
    <property type="entry name" value="ER"/>
</dbReference>
<dbReference type="OrthoDB" id="9792162at2"/>